<protein>
    <submittedName>
        <fullName evidence="2">Uncharacterized protein</fullName>
    </submittedName>
</protein>
<reference evidence="2" key="1">
    <citation type="submission" date="2020-03" db="EMBL/GenBank/DDBJ databases">
        <authorList>
            <person name="Weist P."/>
        </authorList>
    </citation>
    <scope>NUCLEOTIDE SEQUENCE</scope>
</reference>
<proteinExistence type="predicted"/>
<accession>A0A9N7Z3E4</accession>
<feature type="compositionally biased region" description="Basic and acidic residues" evidence="1">
    <location>
        <begin position="36"/>
        <end position="47"/>
    </location>
</feature>
<keyword evidence="3" id="KW-1185">Reference proteome</keyword>
<name>A0A9N7Z3E4_PLEPL</name>
<dbReference type="Proteomes" id="UP001153269">
    <property type="component" value="Unassembled WGS sequence"/>
</dbReference>
<evidence type="ECO:0000313" key="2">
    <source>
        <dbReference type="EMBL" id="CAB1447402.1"/>
    </source>
</evidence>
<dbReference type="EMBL" id="CADEAL010003946">
    <property type="protein sequence ID" value="CAB1447402.1"/>
    <property type="molecule type" value="Genomic_DNA"/>
</dbReference>
<organism evidence="2 3">
    <name type="scientific">Pleuronectes platessa</name>
    <name type="common">European plaice</name>
    <dbReference type="NCBI Taxonomy" id="8262"/>
    <lineage>
        <taxon>Eukaryota</taxon>
        <taxon>Metazoa</taxon>
        <taxon>Chordata</taxon>
        <taxon>Craniata</taxon>
        <taxon>Vertebrata</taxon>
        <taxon>Euteleostomi</taxon>
        <taxon>Actinopterygii</taxon>
        <taxon>Neopterygii</taxon>
        <taxon>Teleostei</taxon>
        <taxon>Neoteleostei</taxon>
        <taxon>Acanthomorphata</taxon>
        <taxon>Carangaria</taxon>
        <taxon>Pleuronectiformes</taxon>
        <taxon>Pleuronectoidei</taxon>
        <taxon>Pleuronectidae</taxon>
        <taxon>Pleuronectes</taxon>
    </lineage>
</organism>
<feature type="compositionally biased region" description="Polar residues" evidence="1">
    <location>
        <begin position="8"/>
        <end position="21"/>
    </location>
</feature>
<evidence type="ECO:0000313" key="3">
    <source>
        <dbReference type="Proteomes" id="UP001153269"/>
    </source>
</evidence>
<dbReference type="AlphaFoldDB" id="A0A9N7Z3E4"/>
<evidence type="ECO:0000256" key="1">
    <source>
        <dbReference type="SAM" id="MobiDB-lite"/>
    </source>
</evidence>
<feature type="compositionally biased region" description="Polar residues" evidence="1">
    <location>
        <begin position="85"/>
        <end position="98"/>
    </location>
</feature>
<feature type="region of interest" description="Disordered" evidence="1">
    <location>
        <begin position="1"/>
        <end position="98"/>
    </location>
</feature>
<comment type="caution">
    <text evidence="2">The sequence shown here is derived from an EMBL/GenBank/DDBJ whole genome shotgun (WGS) entry which is preliminary data.</text>
</comment>
<sequence length="98" mass="10719">MKREPGSPSRQAATAGQSTPRTLRKDRASRILLKTSRGEDRRKKDQETNVFLSGCGHRGGVLVSPSGHCGKSPHPNESWERAEETGSTESLWLQTSCA</sequence>
<gene>
    <name evidence="2" type="ORF">PLEPLA_LOCUS35094</name>
</gene>